<evidence type="ECO:0000256" key="16">
    <source>
        <dbReference type="PROSITE-ProRule" id="PRU00302"/>
    </source>
</evidence>
<dbReference type="InterPro" id="IPR008266">
    <property type="entry name" value="Tyr_kinase_AS"/>
</dbReference>
<evidence type="ECO:0000256" key="12">
    <source>
        <dbReference type="ARBA" id="ARBA00023157"/>
    </source>
</evidence>
<dbReference type="InterPro" id="IPR020635">
    <property type="entry name" value="Tyr_kinase_cat_dom"/>
</dbReference>
<reference evidence="21" key="1">
    <citation type="submission" date="2020-06" db="EMBL/GenBank/DDBJ databases">
        <title>Draft genome of Bugula neritina, a colonial animal packing powerful symbionts and potential medicines.</title>
        <authorList>
            <person name="Rayko M."/>
        </authorList>
    </citation>
    <scope>NUCLEOTIDE SEQUENCE [LARGE SCALE GENOMIC DNA]</scope>
    <source>
        <strain evidence="21">Kwan_BN1</strain>
    </source>
</reference>
<dbReference type="CDD" id="cd00102">
    <property type="entry name" value="IPT"/>
    <property type="match status" value="1"/>
</dbReference>
<dbReference type="InterPro" id="IPR011009">
    <property type="entry name" value="Kinase-like_dom_sf"/>
</dbReference>
<dbReference type="InterPro" id="IPR001245">
    <property type="entry name" value="Ser-Thr/Tyr_kinase_cat_dom"/>
</dbReference>
<dbReference type="CDD" id="cd00033">
    <property type="entry name" value="CCP"/>
    <property type="match status" value="1"/>
</dbReference>
<dbReference type="SUPFAM" id="SSF56112">
    <property type="entry name" value="Protein kinase-like (PK-like)"/>
    <property type="match status" value="1"/>
</dbReference>
<evidence type="ECO:0000256" key="15">
    <source>
        <dbReference type="ARBA" id="ARBA00051243"/>
    </source>
</evidence>
<dbReference type="CDD" id="cd00192">
    <property type="entry name" value="PTKc"/>
    <property type="match status" value="1"/>
</dbReference>
<organism evidence="21 22">
    <name type="scientific">Bugula neritina</name>
    <name type="common">Brown bryozoan</name>
    <name type="synonym">Sertularia neritina</name>
    <dbReference type="NCBI Taxonomy" id="10212"/>
    <lineage>
        <taxon>Eukaryota</taxon>
        <taxon>Metazoa</taxon>
        <taxon>Spiralia</taxon>
        <taxon>Lophotrochozoa</taxon>
        <taxon>Bryozoa</taxon>
        <taxon>Gymnolaemata</taxon>
        <taxon>Cheilostomatida</taxon>
        <taxon>Flustrina</taxon>
        <taxon>Buguloidea</taxon>
        <taxon>Bugulidae</taxon>
        <taxon>Bugula</taxon>
    </lineage>
</organism>
<keyword evidence="4" id="KW-0808">Transferase</keyword>
<dbReference type="OrthoDB" id="98077at2759"/>
<dbReference type="GO" id="GO:0005524">
    <property type="term" value="F:ATP binding"/>
    <property type="evidence" value="ECO:0007669"/>
    <property type="project" value="UniProtKB-UniRule"/>
</dbReference>
<dbReference type="PROSITE" id="PS50011">
    <property type="entry name" value="PROTEIN_KINASE_DOM"/>
    <property type="match status" value="1"/>
</dbReference>
<keyword evidence="3" id="KW-0597">Phosphoprotein</keyword>
<evidence type="ECO:0000256" key="2">
    <source>
        <dbReference type="ARBA" id="ARBA00011902"/>
    </source>
</evidence>
<dbReference type="Gene3D" id="1.10.510.10">
    <property type="entry name" value="Transferase(Phosphotransferase) domain 1"/>
    <property type="match status" value="1"/>
</dbReference>
<evidence type="ECO:0000256" key="17">
    <source>
        <dbReference type="PROSITE-ProRule" id="PRU10141"/>
    </source>
</evidence>
<accession>A0A7J7J8C9</accession>
<evidence type="ECO:0000256" key="9">
    <source>
        <dbReference type="ARBA" id="ARBA00022989"/>
    </source>
</evidence>
<keyword evidence="12 16" id="KW-1015">Disulfide bond</keyword>
<evidence type="ECO:0000256" key="4">
    <source>
        <dbReference type="ARBA" id="ARBA00022679"/>
    </source>
</evidence>
<dbReference type="Gene3D" id="2.60.40.10">
    <property type="entry name" value="Immunoglobulins"/>
    <property type="match status" value="1"/>
</dbReference>
<dbReference type="InterPro" id="IPR000436">
    <property type="entry name" value="Sushi_SCR_CCP_dom"/>
</dbReference>
<evidence type="ECO:0000256" key="13">
    <source>
        <dbReference type="ARBA" id="ARBA00023170"/>
    </source>
</evidence>
<dbReference type="Proteomes" id="UP000593567">
    <property type="component" value="Unassembled WGS sequence"/>
</dbReference>
<keyword evidence="5 18" id="KW-0812">Transmembrane</keyword>
<comment type="caution">
    <text evidence="21">The sequence shown here is derived from an EMBL/GenBank/DDBJ whole genome shotgun (WGS) entry which is preliminary data.</text>
</comment>
<comment type="caution">
    <text evidence="16">Lacks conserved residue(s) required for the propagation of feature annotation.</text>
</comment>
<dbReference type="InterPro" id="IPR000719">
    <property type="entry name" value="Prot_kinase_dom"/>
</dbReference>
<feature type="domain" description="Protein kinase" evidence="19">
    <location>
        <begin position="514"/>
        <end position="773"/>
    </location>
</feature>
<evidence type="ECO:0000256" key="6">
    <source>
        <dbReference type="ARBA" id="ARBA00022741"/>
    </source>
</evidence>
<evidence type="ECO:0000256" key="18">
    <source>
        <dbReference type="SAM" id="Phobius"/>
    </source>
</evidence>
<comment type="subcellular location">
    <subcellularLocation>
        <location evidence="1">Membrane</location>
        <topology evidence="1">Single-pass membrane protein</topology>
    </subcellularLocation>
</comment>
<keyword evidence="6 17" id="KW-0547">Nucleotide-binding</keyword>
<evidence type="ECO:0000256" key="5">
    <source>
        <dbReference type="ARBA" id="ARBA00022692"/>
    </source>
</evidence>
<keyword evidence="22" id="KW-1185">Reference proteome</keyword>
<evidence type="ECO:0000256" key="7">
    <source>
        <dbReference type="ARBA" id="ARBA00022777"/>
    </source>
</evidence>
<dbReference type="InterPro" id="IPR017441">
    <property type="entry name" value="Protein_kinase_ATP_BS"/>
</dbReference>
<evidence type="ECO:0000259" key="19">
    <source>
        <dbReference type="PROSITE" id="PS50011"/>
    </source>
</evidence>
<dbReference type="GO" id="GO:0016477">
    <property type="term" value="P:cell migration"/>
    <property type="evidence" value="ECO:0007669"/>
    <property type="project" value="TreeGrafter"/>
</dbReference>
<dbReference type="Gene3D" id="3.30.200.20">
    <property type="entry name" value="Phosphorylase Kinase, domain 1"/>
    <property type="match status" value="1"/>
</dbReference>
<dbReference type="GO" id="GO:0004714">
    <property type="term" value="F:transmembrane receptor protein tyrosine kinase activity"/>
    <property type="evidence" value="ECO:0007669"/>
    <property type="project" value="UniProtKB-EC"/>
</dbReference>
<evidence type="ECO:0000256" key="3">
    <source>
        <dbReference type="ARBA" id="ARBA00022553"/>
    </source>
</evidence>
<keyword evidence="10 18" id="KW-0472">Membrane</keyword>
<dbReference type="GO" id="GO:0007399">
    <property type="term" value="P:nervous system development"/>
    <property type="evidence" value="ECO:0007669"/>
    <property type="project" value="TreeGrafter"/>
</dbReference>
<evidence type="ECO:0000313" key="21">
    <source>
        <dbReference type="EMBL" id="KAF6021994.1"/>
    </source>
</evidence>
<keyword evidence="14" id="KW-0325">Glycoprotein</keyword>
<evidence type="ECO:0000256" key="10">
    <source>
        <dbReference type="ARBA" id="ARBA00023136"/>
    </source>
</evidence>
<dbReference type="FunFam" id="1.10.510.10:FF:000554">
    <property type="entry name" value="Predicted protein"/>
    <property type="match status" value="1"/>
</dbReference>
<evidence type="ECO:0000256" key="11">
    <source>
        <dbReference type="ARBA" id="ARBA00023137"/>
    </source>
</evidence>
<feature type="binding site" evidence="17">
    <location>
        <position position="545"/>
    </location>
    <ligand>
        <name>ATP</name>
        <dbReference type="ChEBI" id="CHEBI:30616"/>
    </ligand>
</feature>
<dbReference type="EC" id="2.7.10.1" evidence="2"/>
<protein>
    <recommendedName>
        <fullName evidence="2">receptor protein-tyrosine kinase</fullName>
        <ecNumber evidence="2">2.7.10.1</ecNumber>
    </recommendedName>
</protein>
<dbReference type="PROSITE" id="PS00109">
    <property type="entry name" value="PROTEIN_KINASE_TYR"/>
    <property type="match status" value="1"/>
</dbReference>
<dbReference type="AlphaFoldDB" id="A0A7J7J8C9"/>
<dbReference type="GO" id="GO:0043235">
    <property type="term" value="C:receptor complex"/>
    <property type="evidence" value="ECO:0007669"/>
    <property type="project" value="TreeGrafter"/>
</dbReference>
<feature type="disulfide bond" evidence="16">
    <location>
        <begin position="96"/>
        <end position="139"/>
    </location>
</feature>
<dbReference type="SMART" id="SM00219">
    <property type="entry name" value="TyrKc"/>
    <property type="match status" value="1"/>
</dbReference>
<dbReference type="Pfam" id="PF07714">
    <property type="entry name" value="PK_Tyr_Ser-Thr"/>
    <property type="match status" value="1"/>
</dbReference>
<dbReference type="GO" id="GO:0005886">
    <property type="term" value="C:plasma membrane"/>
    <property type="evidence" value="ECO:0007669"/>
    <property type="project" value="TreeGrafter"/>
</dbReference>
<evidence type="ECO:0000256" key="14">
    <source>
        <dbReference type="ARBA" id="ARBA00023180"/>
    </source>
</evidence>
<feature type="transmembrane region" description="Helical" evidence="18">
    <location>
        <begin position="451"/>
        <end position="473"/>
    </location>
</feature>
<dbReference type="InterPro" id="IPR050122">
    <property type="entry name" value="RTK"/>
</dbReference>
<dbReference type="PANTHER" id="PTHR24416">
    <property type="entry name" value="TYROSINE-PROTEIN KINASE RECEPTOR"/>
    <property type="match status" value="1"/>
</dbReference>
<evidence type="ECO:0000259" key="20">
    <source>
        <dbReference type="PROSITE" id="PS50923"/>
    </source>
</evidence>
<dbReference type="EMBL" id="VXIV02002922">
    <property type="protein sequence ID" value="KAF6021994.1"/>
    <property type="molecule type" value="Genomic_DNA"/>
</dbReference>
<keyword evidence="16" id="KW-0768">Sushi</keyword>
<dbReference type="PROSITE" id="PS00107">
    <property type="entry name" value="PROTEIN_KINASE_ATP"/>
    <property type="match status" value="1"/>
</dbReference>
<dbReference type="InterPro" id="IPR013783">
    <property type="entry name" value="Ig-like_fold"/>
</dbReference>
<sequence length="831" mass="92241">MVPDKLIVTVQIVEESLLFIDLVGGQVYSACADLKNLSQTVTGNLSSCVLNAPSTFTVFSNNSIYIATIPGFENYYEAGFSAPGEFYKMDARISICHLEMPSGKEISIPAKTAFYQFEYVTIECFSGWAINSSYDKVQCSGSSTWSYPLPGCVQVSSPSDIHSLSPTFGQVSGGTLVTAVGLIPNTGVEVYVNSSDGVMSPVEHNIKPQKLSFKMPNQTKEGEVQLIIKLSENVTAKYDFVYGKDPVMDHTVQSATLVSGGFDMVFYISNINSSGIMLFLLGILTNSMSILAFNCSVGLLNILSCDFTYTGTDFEADYKYITVSPVLLYSDGVLMKNFQNISITVYADPKIKVDSLSSLAKNVFEVSGRNLDIGVLNQFYQLRVWVNDSYAVSSDACEATDTLLRCTLASSVQQEVVAAQMVIGNLKVDLFAPFTSSPNSVASDPVMSTEMVIVVAVISVVFVAGIALTFICYRKRRTTSRDLKAQPINWYSHIDGDLKARLQPLIIKQDMIKVNRKTAIGKGNFGAVYTGQLLQENSIKTVAIKVIKNMETTIPVIEKFLEEAVILQDFRHANVLETLGVSIPDTDTPQVVLPYMANGDLKSLIQIEHIKLTFGDLMHFAKQVACGMEYLSSHRFVHRDLAARNCLVSEEYIVKIADFGLSKDLYSKDYYQSDEKNGVPLPIKWLALESLNSGMFTTMSDVWSYGVLVWELCTRGAPPYSDVDSWDVKSFLQRGRRLNCPTYCPPAVWHVISNCWLEDPEQRPTFTELHELFTSLLENVEFQPHGDYTYIRDYTRCIPDNYYIPSEVGDVEIESSKDFTEAELAQDVTIT</sequence>
<evidence type="ECO:0000313" key="22">
    <source>
        <dbReference type="Proteomes" id="UP000593567"/>
    </source>
</evidence>
<evidence type="ECO:0000256" key="8">
    <source>
        <dbReference type="ARBA" id="ARBA00022840"/>
    </source>
</evidence>
<keyword evidence="7" id="KW-0418">Kinase</keyword>
<proteinExistence type="predicted"/>
<keyword evidence="8 17" id="KW-0067">ATP-binding</keyword>
<dbReference type="PROSITE" id="PS50923">
    <property type="entry name" value="SUSHI"/>
    <property type="match status" value="1"/>
</dbReference>
<dbReference type="PANTHER" id="PTHR24416:SF564">
    <property type="entry name" value="MACROPHAGE-STIMULATING PROTEIN RECEPTOR"/>
    <property type="match status" value="1"/>
</dbReference>
<comment type="catalytic activity">
    <reaction evidence="15">
        <text>L-tyrosyl-[protein] + ATP = O-phospho-L-tyrosyl-[protein] + ADP + H(+)</text>
        <dbReference type="Rhea" id="RHEA:10596"/>
        <dbReference type="Rhea" id="RHEA-COMP:10136"/>
        <dbReference type="Rhea" id="RHEA-COMP:20101"/>
        <dbReference type="ChEBI" id="CHEBI:15378"/>
        <dbReference type="ChEBI" id="CHEBI:30616"/>
        <dbReference type="ChEBI" id="CHEBI:46858"/>
        <dbReference type="ChEBI" id="CHEBI:61978"/>
        <dbReference type="ChEBI" id="CHEBI:456216"/>
        <dbReference type="EC" id="2.7.10.1"/>
    </reaction>
</comment>
<evidence type="ECO:0000256" key="1">
    <source>
        <dbReference type="ARBA" id="ARBA00004167"/>
    </source>
</evidence>
<dbReference type="GO" id="GO:0007169">
    <property type="term" value="P:cell surface receptor protein tyrosine kinase signaling pathway"/>
    <property type="evidence" value="ECO:0007669"/>
    <property type="project" value="TreeGrafter"/>
</dbReference>
<dbReference type="PRINTS" id="PR00109">
    <property type="entry name" value="TYRKINASE"/>
</dbReference>
<gene>
    <name evidence="21" type="ORF">EB796_019700</name>
</gene>
<keyword evidence="11" id="KW-0829">Tyrosine-protein kinase</keyword>
<feature type="domain" description="Sushi" evidence="20">
    <location>
        <begin position="94"/>
        <end position="154"/>
    </location>
</feature>
<keyword evidence="13" id="KW-0675">Receptor</keyword>
<name>A0A7J7J8C9_BUGNE</name>
<keyword evidence="9 18" id="KW-1133">Transmembrane helix</keyword>